<keyword evidence="1" id="KW-1133">Transmembrane helix</keyword>
<keyword evidence="1" id="KW-0472">Membrane</keyword>
<feature type="transmembrane region" description="Helical" evidence="1">
    <location>
        <begin position="20"/>
        <end position="42"/>
    </location>
</feature>
<keyword evidence="3" id="KW-1185">Reference proteome</keyword>
<dbReference type="AlphaFoldDB" id="A0A0D0H7D6"/>
<comment type="caution">
    <text evidence="2">The sequence shown here is derived from an EMBL/GenBank/DDBJ whole genome shotgun (WGS) entry which is preliminary data.</text>
</comment>
<organism evidence="2 3">
    <name type="scientific">Leucobacter komagatae</name>
    <dbReference type="NCBI Taxonomy" id="55969"/>
    <lineage>
        <taxon>Bacteria</taxon>
        <taxon>Bacillati</taxon>
        <taxon>Actinomycetota</taxon>
        <taxon>Actinomycetes</taxon>
        <taxon>Micrococcales</taxon>
        <taxon>Microbacteriaceae</taxon>
        <taxon>Leucobacter</taxon>
    </lineage>
</organism>
<dbReference type="Proteomes" id="UP000032120">
    <property type="component" value="Unassembled WGS sequence"/>
</dbReference>
<proteinExistence type="predicted"/>
<reference evidence="2 3" key="1">
    <citation type="submission" date="2015-01" db="EMBL/GenBank/DDBJ databases">
        <title>Draft genome sequence of Leucobacter komagatae strain VKM ST2845.</title>
        <authorList>
            <person name="Karlyshev A.V."/>
            <person name="Kudryashova E.B."/>
        </authorList>
    </citation>
    <scope>NUCLEOTIDE SEQUENCE [LARGE SCALE GENOMIC DNA]</scope>
    <source>
        <strain evidence="2 3">VKM ST2845</strain>
    </source>
</reference>
<gene>
    <name evidence="2" type="ORF">SD72_04280</name>
</gene>
<sequence length="112" mass="11528">MPEDTATDPAPNRTWVRITAYIVALAALIVATVLACFFGLFLGYGAIDSTRPQWVLALILGVGTIGTAAIGVVCAIWGGVSLARGEDGWGVPAIGVVAVWLNFAIASALISI</sequence>
<protein>
    <submittedName>
        <fullName evidence="2">Uncharacterized protein</fullName>
    </submittedName>
</protein>
<keyword evidence="1" id="KW-0812">Transmembrane</keyword>
<dbReference type="EMBL" id="JXSQ01000004">
    <property type="protein sequence ID" value="KIP53085.1"/>
    <property type="molecule type" value="Genomic_DNA"/>
</dbReference>
<evidence type="ECO:0000256" key="1">
    <source>
        <dbReference type="SAM" id="Phobius"/>
    </source>
</evidence>
<accession>A0A0D0H7D6</accession>
<evidence type="ECO:0000313" key="3">
    <source>
        <dbReference type="Proteomes" id="UP000032120"/>
    </source>
</evidence>
<feature type="transmembrane region" description="Helical" evidence="1">
    <location>
        <begin position="54"/>
        <end position="78"/>
    </location>
</feature>
<feature type="transmembrane region" description="Helical" evidence="1">
    <location>
        <begin position="90"/>
        <end position="110"/>
    </location>
</feature>
<evidence type="ECO:0000313" key="2">
    <source>
        <dbReference type="EMBL" id="KIP53085.1"/>
    </source>
</evidence>
<dbReference type="RefSeq" id="WP_042543219.1">
    <property type="nucleotide sequence ID" value="NZ_JXSQ01000004.1"/>
</dbReference>
<name>A0A0D0H7D6_9MICO</name>